<evidence type="ECO:0000313" key="2">
    <source>
        <dbReference type="EMBL" id="RXT40290.1"/>
    </source>
</evidence>
<gene>
    <name evidence="2" type="ORF">B5V03_28815</name>
</gene>
<dbReference type="GO" id="GO:0005886">
    <property type="term" value="C:plasma membrane"/>
    <property type="evidence" value="ECO:0007669"/>
    <property type="project" value="TreeGrafter"/>
</dbReference>
<dbReference type="PIRSF" id="PIRSF026166">
    <property type="entry name" value="UCP026166"/>
    <property type="match status" value="1"/>
</dbReference>
<accession>A0A4Q1US19</accession>
<keyword evidence="1" id="KW-1133">Transmembrane helix</keyword>
<sequence length="359" mass="37437">MSRPKFLPENFTFALIAAVVAASELPCRGTAALVMDHLTNLAIALLFFLHGAKLSREAVLAAAGHWRLHALVLLTTFVLFPLFGLAFRPILSPLVTPALYAGILFLCSLPSTVQSSIAFTAIAKGNVPAAICSASASSIIGIFVTPLVAGVVLSNHGGAASGWDAIAQITLQLFVPFVCGQLLQRFIGGWIGRHDGIVGAVDQGSILLIVYSAFSAAVSEGLWHQVPPAALAGLVVADGILLGAALITTGLLGRWLSFDRADRVAIIFCGSKKSLSQGVTMAKVIFASHGAGAVILPLMVFHQIQLMVCAALAQRWAHRAEFAAPASAGTGPAAIPRPRGGAIAKARWRACDQANPSER</sequence>
<proteinExistence type="predicted"/>
<reference evidence="2 3" key="1">
    <citation type="submission" date="2017-03" db="EMBL/GenBank/DDBJ databases">
        <authorList>
            <person name="Safronova V.I."/>
            <person name="Sazanova A.L."/>
            <person name="Chirak E.R."/>
        </authorList>
    </citation>
    <scope>NUCLEOTIDE SEQUENCE [LARGE SCALE GENOMIC DNA]</scope>
    <source>
        <strain evidence="2 3">Opo-243</strain>
    </source>
</reference>
<feature type="transmembrane region" description="Helical" evidence="1">
    <location>
        <begin position="229"/>
        <end position="253"/>
    </location>
</feature>
<feature type="transmembrane region" description="Helical" evidence="1">
    <location>
        <begin position="97"/>
        <end position="122"/>
    </location>
</feature>
<keyword evidence="1" id="KW-0812">Transmembrane</keyword>
<feature type="transmembrane region" description="Helical" evidence="1">
    <location>
        <begin position="129"/>
        <end position="153"/>
    </location>
</feature>
<dbReference type="PANTHER" id="PTHR18640">
    <property type="entry name" value="SOLUTE CARRIER FAMILY 10 MEMBER 7"/>
    <property type="match status" value="1"/>
</dbReference>
<comment type="caution">
    <text evidence="2">The sequence shown here is derived from an EMBL/GenBank/DDBJ whole genome shotgun (WGS) entry which is preliminary data.</text>
</comment>
<dbReference type="Gene3D" id="1.20.1530.20">
    <property type="match status" value="1"/>
</dbReference>
<feature type="transmembrane region" description="Helical" evidence="1">
    <location>
        <begin position="204"/>
        <end position="223"/>
    </location>
</feature>
<evidence type="ECO:0000256" key="1">
    <source>
        <dbReference type="SAM" id="Phobius"/>
    </source>
</evidence>
<dbReference type="Pfam" id="PF13593">
    <property type="entry name" value="SBF_like"/>
    <property type="match status" value="1"/>
</dbReference>
<protein>
    <submittedName>
        <fullName evidence="2">Bile acid:sodium symporter</fullName>
    </submittedName>
</protein>
<feature type="transmembrane region" description="Helical" evidence="1">
    <location>
        <begin position="32"/>
        <end position="49"/>
    </location>
</feature>
<dbReference type="InterPro" id="IPR016833">
    <property type="entry name" value="Put_Na-Bile_cotransptr"/>
</dbReference>
<feature type="transmembrane region" description="Helical" evidence="1">
    <location>
        <begin position="70"/>
        <end position="91"/>
    </location>
</feature>
<dbReference type="OrthoDB" id="9792271at2"/>
<dbReference type="RefSeq" id="WP_129273836.1">
    <property type="nucleotide sequence ID" value="NZ_MZXW01000038.1"/>
</dbReference>
<keyword evidence="3" id="KW-1185">Reference proteome</keyword>
<name>A0A4Q1US19_9BRAD</name>
<feature type="transmembrane region" description="Helical" evidence="1">
    <location>
        <begin position="165"/>
        <end position="183"/>
    </location>
</feature>
<dbReference type="PANTHER" id="PTHR18640:SF5">
    <property type="entry name" value="SODIUM_BILE ACID COTRANSPORTER 7"/>
    <property type="match status" value="1"/>
</dbReference>
<keyword evidence="1" id="KW-0472">Membrane</keyword>
<dbReference type="Proteomes" id="UP000290819">
    <property type="component" value="Unassembled WGS sequence"/>
</dbReference>
<dbReference type="InterPro" id="IPR038770">
    <property type="entry name" value="Na+/solute_symporter_sf"/>
</dbReference>
<dbReference type="AlphaFoldDB" id="A0A4Q1US19"/>
<evidence type="ECO:0000313" key="3">
    <source>
        <dbReference type="Proteomes" id="UP000290819"/>
    </source>
</evidence>
<dbReference type="EMBL" id="MZXW01000038">
    <property type="protein sequence ID" value="RXT40290.1"/>
    <property type="molecule type" value="Genomic_DNA"/>
</dbReference>
<organism evidence="2 3">
    <name type="scientific">Bradyrhizobium betae</name>
    <dbReference type="NCBI Taxonomy" id="244734"/>
    <lineage>
        <taxon>Bacteria</taxon>
        <taxon>Pseudomonadati</taxon>
        <taxon>Pseudomonadota</taxon>
        <taxon>Alphaproteobacteria</taxon>
        <taxon>Hyphomicrobiales</taxon>
        <taxon>Nitrobacteraceae</taxon>
        <taxon>Bradyrhizobium</taxon>
    </lineage>
</organism>